<keyword evidence="2" id="KW-0812">Transmembrane</keyword>
<feature type="transmembrane region" description="Helical" evidence="2">
    <location>
        <begin position="358"/>
        <end position="380"/>
    </location>
</feature>
<feature type="chain" id="PRO_5012891383" description="TrbL/VirB6 plasmid conjugal transfer protein" evidence="3">
    <location>
        <begin position="25"/>
        <end position="677"/>
    </location>
</feature>
<feature type="compositionally biased region" description="Low complexity" evidence="1">
    <location>
        <begin position="548"/>
        <end position="612"/>
    </location>
</feature>
<evidence type="ECO:0000256" key="2">
    <source>
        <dbReference type="SAM" id="Phobius"/>
    </source>
</evidence>
<dbReference type="Proteomes" id="UP000193781">
    <property type="component" value="Unassembled WGS sequence"/>
</dbReference>
<keyword evidence="5" id="KW-1185">Reference proteome</keyword>
<feature type="compositionally biased region" description="Low complexity" evidence="1">
    <location>
        <begin position="634"/>
        <end position="646"/>
    </location>
</feature>
<feature type="transmembrane region" description="Helical" evidence="2">
    <location>
        <begin position="98"/>
        <end position="122"/>
    </location>
</feature>
<feature type="compositionally biased region" description="Gly residues" evidence="1">
    <location>
        <begin position="479"/>
        <end position="488"/>
    </location>
</feature>
<feature type="transmembrane region" description="Helical" evidence="2">
    <location>
        <begin position="296"/>
        <end position="315"/>
    </location>
</feature>
<comment type="caution">
    <text evidence="4">The sequence shown here is derived from an EMBL/GenBank/DDBJ whole genome shotgun (WGS) entry which is preliminary data.</text>
</comment>
<keyword evidence="2" id="KW-1133">Transmembrane helix</keyword>
<proteinExistence type="predicted"/>
<accession>A0A1X1YYH4</accession>
<dbReference type="AlphaFoldDB" id="A0A1X1YYH4"/>
<feature type="transmembrane region" description="Helical" evidence="2">
    <location>
        <begin position="169"/>
        <end position="185"/>
    </location>
</feature>
<name>A0A1X1YYH4_9MYCO</name>
<feature type="transmembrane region" description="Helical" evidence="2">
    <location>
        <begin position="400"/>
        <end position="418"/>
    </location>
</feature>
<feature type="compositionally biased region" description="Pro residues" evidence="1">
    <location>
        <begin position="537"/>
        <end position="547"/>
    </location>
</feature>
<feature type="transmembrane region" description="Helical" evidence="2">
    <location>
        <begin position="143"/>
        <end position="163"/>
    </location>
</feature>
<keyword evidence="3" id="KW-0732">Signal</keyword>
<evidence type="ECO:0000256" key="1">
    <source>
        <dbReference type="SAM" id="MobiDB-lite"/>
    </source>
</evidence>
<keyword evidence="2" id="KW-0472">Membrane</keyword>
<evidence type="ECO:0008006" key="6">
    <source>
        <dbReference type="Google" id="ProtNLM"/>
    </source>
</evidence>
<reference evidence="4 5" key="1">
    <citation type="submission" date="2016-01" db="EMBL/GenBank/DDBJ databases">
        <title>The new phylogeny of the genus Mycobacterium.</title>
        <authorList>
            <person name="Tarcisio F."/>
            <person name="Conor M."/>
            <person name="Antonella G."/>
            <person name="Elisabetta G."/>
            <person name="Giulia F.S."/>
            <person name="Sara T."/>
            <person name="Anna F."/>
            <person name="Clotilde B."/>
            <person name="Roberto B."/>
            <person name="Veronica D.S."/>
            <person name="Fabio R."/>
            <person name="Monica P."/>
            <person name="Olivier J."/>
            <person name="Enrico T."/>
            <person name="Nicola S."/>
        </authorList>
    </citation>
    <scope>NUCLEOTIDE SEQUENCE [LARGE SCALE GENOMIC DNA]</scope>
    <source>
        <strain evidence="4 5">DSM 44803</strain>
    </source>
</reference>
<feature type="transmembrane region" description="Helical" evidence="2">
    <location>
        <begin position="327"/>
        <end position="346"/>
    </location>
</feature>
<feature type="signal peptide" evidence="3">
    <location>
        <begin position="1"/>
        <end position="24"/>
    </location>
</feature>
<dbReference type="EMBL" id="LQPH01000164">
    <property type="protein sequence ID" value="ORW16110.1"/>
    <property type="molecule type" value="Genomic_DNA"/>
</dbReference>
<protein>
    <recommendedName>
        <fullName evidence="6">TrbL/VirB6 plasmid conjugal transfer protein</fullName>
    </recommendedName>
</protein>
<sequence length="677" mass="68551">MWFILQTIWGASLTAVATAPVATADTLGAAWSFTGLHDSDGVPIGQHFVSLPPLMEMVGANGPEFGVSPQSWGPAIMSSLDTSITYAQLHFLLAWETAFLIGVCAIGIWLIKFALGVLWLAWLGAIAEPLVATMKAMIQRMHLLEGGILVSVVVGGIVCLTTGFGSGVGIILGGVVALVLFWVFLRDPAGDLVSDHGILGMGRSLGFSLAQGVYHNGPITGGGTNAQLDTLTSWMVDVLVRDLVELVNFGQLIDDIPGCSSVYTGALLRGTDAAQAIRGCAPQAYNHALHLDASTAGLFFIGNCCVLVILFALDYMGVEAFRVGFKAFWNVFIVVPAAAAAAFPGPARQFAKKAAVRVLLHGAEMMAATVGLGILVLILAGVTRGTLPGTIGMTAPLAKVLVMMLLAVVGALAFRFALLRAFGDHGIPGPVRVLRGGYRLARGTARTAYDIDSGARAIHRAGSRLKDLKKRRTNQAQGQGQGEHGGPGLKPPGRKGHPPTTGPGRTGGGPHAGSAPGPTPSRPGGGGPGSGGQPSKPSSPAPVPKTPAPAASGAGRAAAASGAGRAAAASGAGRAAAASGAGRAAAARTAAEVAAPEVALPAAAAASLAHHAAGARRHHRDTSNGHAPGRSGSAAATPPTQQAPPQGNGGSERAQKPSDSTPPAPGEQPPRRITPSP</sequence>
<organism evidence="4 5">
    <name type="scientific">Mycobacterium nebraskense</name>
    <dbReference type="NCBI Taxonomy" id="244292"/>
    <lineage>
        <taxon>Bacteria</taxon>
        <taxon>Bacillati</taxon>
        <taxon>Actinomycetota</taxon>
        <taxon>Actinomycetes</taxon>
        <taxon>Mycobacteriales</taxon>
        <taxon>Mycobacteriaceae</taxon>
        <taxon>Mycobacterium</taxon>
    </lineage>
</organism>
<feature type="compositionally biased region" description="Basic residues" evidence="1">
    <location>
        <begin position="462"/>
        <end position="473"/>
    </location>
</feature>
<feature type="compositionally biased region" description="Gly residues" evidence="1">
    <location>
        <begin position="523"/>
        <end position="532"/>
    </location>
</feature>
<evidence type="ECO:0000313" key="4">
    <source>
        <dbReference type="EMBL" id="ORW16110.1"/>
    </source>
</evidence>
<evidence type="ECO:0000256" key="3">
    <source>
        <dbReference type="SAM" id="SignalP"/>
    </source>
</evidence>
<feature type="region of interest" description="Disordered" evidence="1">
    <location>
        <begin position="462"/>
        <end position="677"/>
    </location>
</feature>
<evidence type="ECO:0000313" key="5">
    <source>
        <dbReference type="Proteomes" id="UP000193781"/>
    </source>
</evidence>
<gene>
    <name evidence="4" type="ORF">AWC17_15335</name>
</gene>